<dbReference type="EMBL" id="CAKKNE010000003">
    <property type="protein sequence ID" value="CAH0372030.1"/>
    <property type="molecule type" value="Genomic_DNA"/>
</dbReference>
<proteinExistence type="predicted"/>
<dbReference type="Gene3D" id="1.10.238.10">
    <property type="entry name" value="EF-hand"/>
    <property type="match status" value="3"/>
</dbReference>
<dbReference type="OrthoDB" id="186625at2759"/>
<sequence length="602" mass="68068">MGRAASNAAPADPKAVMEARRAAYREEQNLPDVKWSCFAEQRKHEDFAAVKFAQKQAALQAKNARPDKKVTDFVRRIRRVLDKKSREHGGTEGTYLRECFLNWDADCSGTIDSTEFRKAIRSLGLDISQADASYLVGYYGGVESAYTSVQKNEMTYDLLIEDVVNASTHFLQPQPPIPKSARPDGPFPPVLRRFIKKVRQKLFRHIAGKGENERYLVRNAFLNWDKDASGKLDYDEFRNAMWQLNLAMSEDEAVQIVDLYDSTGKGEMRYDQLVKDITAGVPHFTKQYNDAATLETLRKLDRAEPSTRGKAHDDERMMQFMFTNRPLEKVPCQLAEEFKVRLKTALFAIMVRKGGTVTSILREAFQAWDQDSSGELNTKEFVGAIGRCGLQIDDNTAHQLVNYYDRKGEQGRFGDGEIHYMDLVEELGKTCLHFMATAKANEFHDPSKPVVVETPKRVKQLVGQIRDSILKALPRASVGKKKVVRPRDLLLGTCVRLDKSGSGMLDEKDLLRAFRDLKATIVEGGMRELLIWYGVDGSQRMPYQRLVDDCFPRGGTPVRTPPIKAPPPKSQSSARKKLARIAAEKATIEKRLRELNAEARAL</sequence>
<accession>A0A8J2WKT0</accession>
<feature type="domain" description="EF-hand" evidence="3">
    <location>
        <begin position="217"/>
        <end position="247"/>
    </location>
</feature>
<evidence type="ECO:0000313" key="5">
    <source>
        <dbReference type="Proteomes" id="UP000789595"/>
    </source>
</evidence>
<feature type="region of interest" description="Disordered" evidence="2">
    <location>
        <begin position="554"/>
        <end position="578"/>
    </location>
</feature>
<dbReference type="Proteomes" id="UP000789595">
    <property type="component" value="Unassembled WGS sequence"/>
</dbReference>
<dbReference type="InterPro" id="IPR052603">
    <property type="entry name" value="EFCB6"/>
</dbReference>
<dbReference type="PROSITE" id="PS00018">
    <property type="entry name" value="EF_HAND_1"/>
    <property type="match status" value="4"/>
</dbReference>
<protein>
    <recommendedName>
        <fullName evidence="3">EF-hand domain-containing protein</fullName>
    </recommendedName>
</protein>
<dbReference type="PANTHER" id="PTHR20875:SF0">
    <property type="entry name" value="GH12158P"/>
    <property type="match status" value="1"/>
</dbReference>
<gene>
    <name evidence="4" type="ORF">PECAL_3P20030</name>
</gene>
<keyword evidence="5" id="KW-1185">Reference proteome</keyword>
<dbReference type="Pfam" id="PF13405">
    <property type="entry name" value="EF-hand_6"/>
    <property type="match status" value="1"/>
</dbReference>
<dbReference type="InterPro" id="IPR011992">
    <property type="entry name" value="EF-hand-dom_pair"/>
</dbReference>
<feature type="domain" description="EF-hand" evidence="3">
    <location>
        <begin position="91"/>
        <end position="126"/>
    </location>
</feature>
<name>A0A8J2WKT0_9STRA</name>
<feature type="domain" description="EF-hand" evidence="3">
    <location>
        <begin position="356"/>
        <end position="391"/>
    </location>
</feature>
<dbReference type="AlphaFoldDB" id="A0A8J2WKT0"/>
<comment type="caution">
    <text evidence="4">The sequence shown here is derived from an EMBL/GenBank/DDBJ whole genome shotgun (WGS) entry which is preliminary data.</text>
</comment>
<feature type="compositionally biased region" description="Pro residues" evidence="2">
    <location>
        <begin position="559"/>
        <end position="569"/>
    </location>
</feature>
<evidence type="ECO:0000256" key="2">
    <source>
        <dbReference type="SAM" id="MobiDB-lite"/>
    </source>
</evidence>
<organism evidence="4 5">
    <name type="scientific">Pelagomonas calceolata</name>
    <dbReference type="NCBI Taxonomy" id="35677"/>
    <lineage>
        <taxon>Eukaryota</taxon>
        <taxon>Sar</taxon>
        <taxon>Stramenopiles</taxon>
        <taxon>Ochrophyta</taxon>
        <taxon>Pelagophyceae</taxon>
        <taxon>Pelagomonadales</taxon>
        <taxon>Pelagomonadaceae</taxon>
        <taxon>Pelagomonas</taxon>
    </lineage>
</organism>
<keyword evidence="1" id="KW-0106">Calcium</keyword>
<dbReference type="InterPro" id="IPR002048">
    <property type="entry name" value="EF_hand_dom"/>
</dbReference>
<dbReference type="GO" id="GO:0005509">
    <property type="term" value="F:calcium ion binding"/>
    <property type="evidence" value="ECO:0007669"/>
    <property type="project" value="InterPro"/>
</dbReference>
<dbReference type="InterPro" id="IPR018247">
    <property type="entry name" value="EF_Hand_1_Ca_BS"/>
</dbReference>
<dbReference type="SMART" id="SM00054">
    <property type="entry name" value="EFh"/>
    <property type="match status" value="4"/>
</dbReference>
<dbReference type="PROSITE" id="PS50222">
    <property type="entry name" value="EF_HAND_2"/>
    <property type="match status" value="3"/>
</dbReference>
<evidence type="ECO:0000256" key="1">
    <source>
        <dbReference type="ARBA" id="ARBA00022837"/>
    </source>
</evidence>
<evidence type="ECO:0000313" key="4">
    <source>
        <dbReference type="EMBL" id="CAH0372030.1"/>
    </source>
</evidence>
<dbReference type="SUPFAM" id="SSF47473">
    <property type="entry name" value="EF-hand"/>
    <property type="match status" value="2"/>
</dbReference>
<dbReference type="PANTHER" id="PTHR20875">
    <property type="entry name" value="EF-HAND CALCIUM-BINDING DOMAIN-CONTAINING PROTEIN 6-RELATED"/>
    <property type="match status" value="1"/>
</dbReference>
<reference evidence="4" key="1">
    <citation type="submission" date="2021-11" db="EMBL/GenBank/DDBJ databases">
        <authorList>
            <consortium name="Genoscope - CEA"/>
            <person name="William W."/>
        </authorList>
    </citation>
    <scope>NUCLEOTIDE SEQUENCE</scope>
</reference>
<evidence type="ECO:0000259" key="3">
    <source>
        <dbReference type="PROSITE" id="PS50222"/>
    </source>
</evidence>